<feature type="compositionally biased region" description="Polar residues" evidence="1">
    <location>
        <begin position="181"/>
        <end position="206"/>
    </location>
</feature>
<protein>
    <submittedName>
        <fullName evidence="2">Uncharacterized protein</fullName>
    </submittedName>
</protein>
<proteinExistence type="predicted"/>
<organism evidence="2 3">
    <name type="scientific">Mya arenaria</name>
    <name type="common">Soft-shell clam</name>
    <dbReference type="NCBI Taxonomy" id="6604"/>
    <lineage>
        <taxon>Eukaryota</taxon>
        <taxon>Metazoa</taxon>
        <taxon>Spiralia</taxon>
        <taxon>Lophotrochozoa</taxon>
        <taxon>Mollusca</taxon>
        <taxon>Bivalvia</taxon>
        <taxon>Autobranchia</taxon>
        <taxon>Heteroconchia</taxon>
        <taxon>Euheterodonta</taxon>
        <taxon>Imparidentia</taxon>
        <taxon>Neoheterodontei</taxon>
        <taxon>Myida</taxon>
        <taxon>Myoidea</taxon>
        <taxon>Myidae</taxon>
        <taxon>Mya</taxon>
    </lineage>
</organism>
<feature type="region of interest" description="Disordered" evidence="1">
    <location>
        <begin position="123"/>
        <end position="144"/>
    </location>
</feature>
<evidence type="ECO:0000313" key="3">
    <source>
        <dbReference type="Proteomes" id="UP001164746"/>
    </source>
</evidence>
<dbReference type="EMBL" id="CP111013">
    <property type="protein sequence ID" value="WAQ96129.1"/>
    <property type="molecule type" value="Genomic_DNA"/>
</dbReference>
<evidence type="ECO:0000256" key="1">
    <source>
        <dbReference type="SAM" id="MobiDB-lite"/>
    </source>
</evidence>
<keyword evidence="3" id="KW-1185">Reference proteome</keyword>
<feature type="compositionally biased region" description="Polar residues" evidence="1">
    <location>
        <begin position="216"/>
        <end position="233"/>
    </location>
</feature>
<sequence>MHKRLKIDTPSSGERETLLYDNVEPGTRYLARPEDFLPESRCTLETLRTVATKLSTWSIVNHQEPSRIGPILLKPEDFKSKKWSTFVLLTETVNMSVFGVKQQTHVDLSSDVRWNIPPEELLPPSAFSAPEIPPQSSRSSTSSHAFQRFSRTTLAAPQQYTNETFTQKCFVLKSTDGFENRPSTSTPVSTRRPQTYASNSVPSDLKSTAGFENRSKTSTLFSTKRPQTNTSKSAFKKSACVSKSTRRKEKRVLNPSAFGEQRENPKALGVPYYLKTPEPSSLPLPCFS</sequence>
<dbReference type="Proteomes" id="UP001164746">
    <property type="component" value="Chromosome 2"/>
</dbReference>
<feature type="region of interest" description="Disordered" evidence="1">
    <location>
        <begin position="179"/>
        <end position="288"/>
    </location>
</feature>
<evidence type="ECO:0000313" key="2">
    <source>
        <dbReference type="EMBL" id="WAQ96129.1"/>
    </source>
</evidence>
<reference evidence="2" key="1">
    <citation type="submission" date="2022-11" db="EMBL/GenBank/DDBJ databases">
        <title>Centuries of genome instability and evolution in soft-shell clam transmissible cancer (bioRxiv).</title>
        <authorList>
            <person name="Hart S.F.M."/>
            <person name="Yonemitsu M.A."/>
            <person name="Giersch R.M."/>
            <person name="Beal B.F."/>
            <person name="Arriagada G."/>
            <person name="Davis B.W."/>
            <person name="Ostrander E.A."/>
            <person name="Goff S.P."/>
            <person name="Metzger M.J."/>
        </authorList>
    </citation>
    <scope>NUCLEOTIDE SEQUENCE</scope>
    <source>
        <strain evidence="2">MELC-2E11</strain>
        <tissue evidence="2">Siphon/mantle</tissue>
    </source>
</reference>
<accession>A0ABY7DFS1</accession>
<gene>
    <name evidence="2" type="ORF">MAR_028819</name>
</gene>
<name>A0ABY7DFS1_MYAAR</name>